<evidence type="ECO:0000256" key="1">
    <source>
        <dbReference type="SAM" id="SignalP"/>
    </source>
</evidence>
<dbReference type="RefSeq" id="WP_008709644.1">
    <property type="nucleotide sequence ID" value="NZ_ANOG01001116.1"/>
</dbReference>
<name>M5RMY6_9BACT</name>
<gene>
    <name evidence="3" type="ORF">RMSM_07757</name>
</gene>
<keyword evidence="3" id="KW-0808">Transferase</keyword>
<evidence type="ECO:0000313" key="4">
    <source>
        <dbReference type="Proteomes" id="UP000011991"/>
    </source>
</evidence>
<protein>
    <submittedName>
        <fullName evidence="3">Serine/threonine-protein kinase</fullName>
    </submittedName>
</protein>
<accession>M5RMY6</accession>
<sequence>MLSNFLTIFSSILLTCSVIADDATAEQSKVVFRVAQNEPAPDVVEYKLPNDDGSIYVNETNIADASDIERVSFFRDRHGRLAVSLVFTEDGAQRMESATSTNIIPKNSTSGLVASPGPTHKRIAVILNGRVLAAPNILVKVGKNVDIVGKFTDEDITNLFSAFVLGYTPVASR</sequence>
<proteinExistence type="predicted"/>
<keyword evidence="4" id="KW-1185">Reference proteome</keyword>
<keyword evidence="3" id="KW-0418">Kinase</keyword>
<dbReference type="OrthoDB" id="9805019at2"/>
<feature type="domain" description="SecDF P1 head subdomain" evidence="2">
    <location>
        <begin position="51"/>
        <end position="159"/>
    </location>
</feature>
<evidence type="ECO:0000313" key="3">
    <source>
        <dbReference type="EMBL" id="EMI15319.1"/>
    </source>
</evidence>
<feature type="chain" id="PRO_5004070637" evidence="1">
    <location>
        <begin position="21"/>
        <end position="173"/>
    </location>
</feature>
<reference evidence="3 4" key="1">
    <citation type="journal article" date="2013" name="Mar. Genomics">
        <title>Expression of sulfatases in Rhodopirellula baltica and the diversity of sulfatases in the genus Rhodopirellula.</title>
        <authorList>
            <person name="Wegner C.E."/>
            <person name="Richter-Heitmann T."/>
            <person name="Klindworth A."/>
            <person name="Klockow C."/>
            <person name="Richter M."/>
            <person name="Achstetter T."/>
            <person name="Glockner F.O."/>
            <person name="Harder J."/>
        </authorList>
    </citation>
    <scope>NUCLEOTIDE SEQUENCE [LARGE SCALE GENOMIC DNA]</scope>
    <source>
        <strain evidence="3 4">SM1</strain>
    </source>
</reference>
<feature type="signal peptide" evidence="1">
    <location>
        <begin position="1"/>
        <end position="20"/>
    </location>
</feature>
<dbReference type="EMBL" id="ANOG01001116">
    <property type="protein sequence ID" value="EMI15319.1"/>
    <property type="molecule type" value="Genomic_DNA"/>
</dbReference>
<evidence type="ECO:0000259" key="2">
    <source>
        <dbReference type="Pfam" id="PF22599"/>
    </source>
</evidence>
<dbReference type="Gene3D" id="3.30.1360.200">
    <property type="match status" value="1"/>
</dbReference>
<comment type="caution">
    <text evidence="3">The sequence shown here is derived from an EMBL/GenBank/DDBJ whole genome shotgun (WGS) entry which is preliminary data.</text>
</comment>
<dbReference type="GO" id="GO:0016301">
    <property type="term" value="F:kinase activity"/>
    <property type="evidence" value="ECO:0007669"/>
    <property type="project" value="UniProtKB-KW"/>
</dbReference>
<dbReference type="Proteomes" id="UP000011991">
    <property type="component" value="Unassembled WGS sequence"/>
</dbReference>
<keyword evidence="1" id="KW-0732">Signal</keyword>
<dbReference type="InterPro" id="IPR054384">
    <property type="entry name" value="SecDF_P1_head"/>
</dbReference>
<dbReference type="Pfam" id="PF22599">
    <property type="entry name" value="SecDF_P1_head"/>
    <property type="match status" value="1"/>
</dbReference>
<dbReference type="AlphaFoldDB" id="M5RMY6"/>
<organism evidence="3 4">
    <name type="scientific">Rhodopirellula maiorica SM1</name>
    <dbReference type="NCBI Taxonomy" id="1265738"/>
    <lineage>
        <taxon>Bacteria</taxon>
        <taxon>Pseudomonadati</taxon>
        <taxon>Planctomycetota</taxon>
        <taxon>Planctomycetia</taxon>
        <taxon>Pirellulales</taxon>
        <taxon>Pirellulaceae</taxon>
        <taxon>Novipirellula</taxon>
    </lineage>
</organism>